<evidence type="ECO:0000313" key="2">
    <source>
        <dbReference type="EMBL" id="SVC74225.1"/>
    </source>
</evidence>
<proteinExistence type="predicted"/>
<reference evidence="2" key="1">
    <citation type="submission" date="2018-05" db="EMBL/GenBank/DDBJ databases">
        <authorList>
            <person name="Lanie J.A."/>
            <person name="Ng W.-L."/>
            <person name="Kazmierczak K.M."/>
            <person name="Andrzejewski T.M."/>
            <person name="Davidsen T.M."/>
            <person name="Wayne K.J."/>
            <person name="Tettelin H."/>
            <person name="Glass J.I."/>
            <person name="Rusch D."/>
            <person name="Podicherti R."/>
            <person name="Tsui H.-C.T."/>
            <person name="Winkler M.E."/>
        </authorList>
    </citation>
    <scope>NUCLEOTIDE SEQUENCE</scope>
</reference>
<protein>
    <submittedName>
        <fullName evidence="2">Uncharacterized protein</fullName>
    </submittedName>
</protein>
<gene>
    <name evidence="2" type="ORF">METZ01_LOCUS327079</name>
</gene>
<dbReference type="EMBL" id="UINC01108256">
    <property type="protein sequence ID" value="SVC74225.1"/>
    <property type="molecule type" value="Genomic_DNA"/>
</dbReference>
<keyword evidence="1" id="KW-0812">Transmembrane</keyword>
<evidence type="ECO:0000256" key="1">
    <source>
        <dbReference type="SAM" id="Phobius"/>
    </source>
</evidence>
<accession>A0A382PNH5</accession>
<keyword evidence="1" id="KW-1133">Transmembrane helix</keyword>
<feature type="non-terminal residue" evidence="2">
    <location>
        <position position="47"/>
    </location>
</feature>
<sequence length="47" mass="5619">MHWLFILTLKAILSTIIGSGFYAWFKNTKMGVWFQKHLNNCMEWIAK</sequence>
<dbReference type="AlphaFoldDB" id="A0A382PNH5"/>
<name>A0A382PNH5_9ZZZZ</name>
<organism evidence="2">
    <name type="scientific">marine metagenome</name>
    <dbReference type="NCBI Taxonomy" id="408172"/>
    <lineage>
        <taxon>unclassified sequences</taxon>
        <taxon>metagenomes</taxon>
        <taxon>ecological metagenomes</taxon>
    </lineage>
</organism>
<keyword evidence="1" id="KW-0472">Membrane</keyword>
<feature type="transmembrane region" description="Helical" evidence="1">
    <location>
        <begin position="6"/>
        <end position="25"/>
    </location>
</feature>